<feature type="signal peptide" evidence="1">
    <location>
        <begin position="1"/>
        <end position="17"/>
    </location>
</feature>
<keyword evidence="3" id="KW-1185">Reference proteome</keyword>
<evidence type="ECO:0000313" key="3">
    <source>
        <dbReference type="Proteomes" id="UP001046870"/>
    </source>
</evidence>
<name>A0A9D3SYQ2_MEGAT</name>
<gene>
    <name evidence="2" type="ORF">MATL_G00223530</name>
</gene>
<keyword evidence="1" id="KW-0732">Signal</keyword>
<accession>A0A9D3SYQ2</accession>
<sequence length="132" mass="15000">MVLIVFTLETLRGLTYGKWHDGVTPVQDLCVRASKVFTQCLVTCQLCCSSLCCSHCAPKQRFQELLIYVCPSSSWLNHFHFRILSQSPDCGPLTRQSCSLVRNVSNPEGAVLRAEQFLFIKAERNRIPQLYC</sequence>
<reference evidence="2" key="1">
    <citation type="submission" date="2021-01" db="EMBL/GenBank/DDBJ databases">
        <authorList>
            <person name="Zahm M."/>
            <person name="Roques C."/>
            <person name="Cabau C."/>
            <person name="Klopp C."/>
            <person name="Donnadieu C."/>
            <person name="Jouanno E."/>
            <person name="Lampietro C."/>
            <person name="Louis A."/>
            <person name="Herpin A."/>
            <person name="Echchiki A."/>
            <person name="Berthelot C."/>
            <person name="Parey E."/>
            <person name="Roest-Crollius H."/>
            <person name="Braasch I."/>
            <person name="Postlethwait J."/>
            <person name="Bobe J."/>
            <person name="Montfort J."/>
            <person name="Bouchez O."/>
            <person name="Begum T."/>
            <person name="Mejri S."/>
            <person name="Adams A."/>
            <person name="Chen W.-J."/>
            <person name="Guiguen Y."/>
        </authorList>
    </citation>
    <scope>NUCLEOTIDE SEQUENCE</scope>
    <source>
        <strain evidence="2">YG-15Mar2019-1</strain>
        <tissue evidence="2">Brain</tissue>
    </source>
</reference>
<dbReference type="AlphaFoldDB" id="A0A9D3SYQ2"/>
<dbReference type="EMBL" id="JAFDVH010000020">
    <property type="protein sequence ID" value="KAG7458717.1"/>
    <property type="molecule type" value="Genomic_DNA"/>
</dbReference>
<proteinExistence type="predicted"/>
<protein>
    <recommendedName>
        <fullName evidence="4">Secreted protein</fullName>
    </recommendedName>
</protein>
<comment type="caution">
    <text evidence="2">The sequence shown here is derived from an EMBL/GenBank/DDBJ whole genome shotgun (WGS) entry which is preliminary data.</text>
</comment>
<dbReference type="Proteomes" id="UP001046870">
    <property type="component" value="Chromosome 20"/>
</dbReference>
<evidence type="ECO:0000256" key="1">
    <source>
        <dbReference type="SAM" id="SignalP"/>
    </source>
</evidence>
<organism evidence="2 3">
    <name type="scientific">Megalops atlanticus</name>
    <name type="common">Tarpon</name>
    <name type="synonym">Clupea gigantea</name>
    <dbReference type="NCBI Taxonomy" id="7932"/>
    <lineage>
        <taxon>Eukaryota</taxon>
        <taxon>Metazoa</taxon>
        <taxon>Chordata</taxon>
        <taxon>Craniata</taxon>
        <taxon>Vertebrata</taxon>
        <taxon>Euteleostomi</taxon>
        <taxon>Actinopterygii</taxon>
        <taxon>Neopterygii</taxon>
        <taxon>Teleostei</taxon>
        <taxon>Elopiformes</taxon>
        <taxon>Megalopidae</taxon>
        <taxon>Megalops</taxon>
    </lineage>
</organism>
<feature type="chain" id="PRO_5038693505" description="Secreted protein" evidence="1">
    <location>
        <begin position="18"/>
        <end position="132"/>
    </location>
</feature>
<evidence type="ECO:0008006" key="4">
    <source>
        <dbReference type="Google" id="ProtNLM"/>
    </source>
</evidence>
<evidence type="ECO:0000313" key="2">
    <source>
        <dbReference type="EMBL" id="KAG7458717.1"/>
    </source>
</evidence>